<evidence type="ECO:0000313" key="1">
    <source>
        <dbReference type="EMBL" id="SPP85573.1"/>
    </source>
</evidence>
<dbReference type="PANTHER" id="PTHR21644:SF0">
    <property type="entry name" value="AT02555P-RELATED"/>
    <property type="match status" value="1"/>
</dbReference>
<dbReference type="OMA" id="FRFNCIN"/>
<sequence length="281" mass="32269">MSNPESLNNSKAVDEGDAKAIDRERPAHCMDGDIYKCLLKRHVHRYPDDGSHKMWMLPQLVVLFSTGDINQVAKAIAKDMMHPIGIGLVASVLVEESIREEVIQRIKTLLKPMDERLHQHPNYLRSLKLIHRMNIETIHIEEYEEGNTEKRFDHIKPGSPVIVLDFPQHYIGDKPTAVITMSTFRNFNEIAKLYHREGLSFDSVSVWTAKLAQCFELVTRLPLPPHWTFNCMNVSVDFLLQNPESNATVAVTQNMHYELHAINGKYKTIVFPLYSKALEKN</sequence>
<keyword evidence="2" id="KW-1185">Reference proteome</keyword>
<dbReference type="Pfam" id="PF07368">
    <property type="entry name" value="DUF1487"/>
    <property type="match status" value="1"/>
</dbReference>
<dbReference type="AlphaFoldDB" id="A0A3B0JWX2"/>
<dbReference type="PANTHER" id="PTHR21644">
    <property type="entry name" value="AT02555P-RELATED"/>
    <property type="match status" value="1"/>
</dbReference>
<dbReference type="STRING" id="7266.A0A3B0JWX2"/>
<dbReference type="OrthoDB" id="310895at2759"/>
<organism evidence="1 2">
    <name type="scientific">Drosophila guanche</name>
    <name type="common">Fruit fly</name>
    <dbReference type="NCBI Taxonomy" id="7266"/>
    <lineage>
        <taxon>Eukaryota</taxon>
        <taxon>Metazoa</taxon>
        <taxon>Ecdysozoa</taxon>
        <taxon>Arthropoda</taxon>
        <taxon>Hexapoda</taxon>
        <taxon>Insecta</taxon>
        <taxon>Pterygota</taxon>
        <taxon>Neoptera</taxon>
        <taxon>Endopterygota</taxon>
        <taxon>Diptera</taxon>
        <taxon>Brachycera</taxon>
        <taxon>Muscomorpha</taxon>
        <taxon>Ephydroidea</taxon>
        <taxon>Drosophilidae</taxon>
        <taxon>Drosophila</taxon>
        <taxon>Sophophora</taxon>
    </lineage>
</organism>
<evidence type="ECO:0000313" key="2">
    <source>
        <dbReference type="Proteomes" id="UP000268350"/>
    </source>
</evidence>
<name>A0A3B0JWX2_DROGU</name>
<dbReference type="EMBL" id="OUUW01000010">
    <property type="protein sequence ID" value="SPP85573.1"/>
    <property type="molecule type" value="Genomic_DNA"/>
</dbReference>
<proteinExistence type="predicted"/>
<dbReference type="InterPro" id="IPR009961">
    <property type="entry name" value="DUF1487"/>
</dbReference>
<dbReference type="Proteomes" id="UP000268350">
    <property type="component" value="Unassembled WGS sequence"/>
</dbReference>
<protein>
    <submittedName>
        <fullName evidence="1">Uncharacterized protein</fullName>
    </submittedName>
</protein>
<gene>
    <name evidence="1" type="ORF">DGUA_6G004051</name>
</gene>
<reference evidence="2" key="1">
    <citation type="submission" date="2018-01" db="EMBL/GenBank/DDBJ databases">
        <authorList>
            <person name="Alioto T."/>
            <person name="Alioto T."/>
        </authorList>
    </citation>
    <scope>NUCLEOTIDE SEQUENCE [LARGE SCALE GENOMIC DNA]</scope>
</reference>
<accession>A0A3B0JWX2</accession>